<accession>A0A1S3H8H4</accession>
<dbReference type="CDD" id="cd09917">
    <property type="entry name" value="F-box_SF"/>
    <property type="match status" value="1"/>
</dbReference>
<dbReference type="Pfam" id="PF00179">
    <property type="entry name" value="UQ_con"/>
    <property type="match status" value="1"/>
</dbReference>
<dbReference type="RefSeq" id="XP_013381429.1">
    <property type="nucleotide sequence ID" value="XM_013525975.1"/>
</dbReference>
<evidence type="ECO:0000313" key="9">
    <source>
        <dbReference type="Proteomes" id="UP000085678"/>
    </source>
</evidence>
<feature type="domain" description="F-box" evidence="8">
    <location>
        <begin position="128"/>
        <end position="177"/>
    </location>
</feature>
<dbReference type="Gene3D" id="3.10.110.10">
    <property type="entry name" value="Ubiquitin Conjugating Enzyme"/>
    <property type="match status" value="1"/>
</dbReference>
<feature type="domain" description="UBC core" evidence="7">
    <location>
        <begin position="227"/>
        <end position="373"/>
    </location>
</feature>
<keyword evidence="5" id="KW-0067">ATP-binding</keyword>
<dbReference type="AlphaFoldDB" id="A0A1S3H8H4"/>
<dbReference type="GeneID" id="106152416"/>
<dbReference type="PANTHER" id="PTHR24067">
    <property type="entry name" value="UBIQUITIN-CONJUGATING ENZYME E2"/>
    <property type="match status" value="1"/>
</dbReference>
<dbReference type="OrthoDB" id="9973183at2759"/>
<evidence type="ECO:0000259" key="7">
    <source>
        <dbReference type="PROSITE" id="PS50127"/>
    </source>
</evidence>
<dbReference type="EC" id="2.3.2.23" evidence="1"/>
<dbReference type="STRING" id="7574.A0A1S3H8H4"/>
<evidence type="ECO:0000256" key="5">
    <source>
        <dbReference type="ARBA" id="ARBA00022840"/>
    </source>
</evidence>
<sequence length="387" mass="44309">MATEVDDIQEFLSNEYKTCSVCGGFYGTSFGQPVCSTCHLFLFPDDINNPEDISYLEKTDSGDSGNEEPDDATAFFQTDGSCAEAPAGAERPSRRGISTPAPTKPDKLAERIANLTMPREFDKEKIPEGLVDALPTEVLLVVFNYLDDISRWSAGNVCNRWQQIMEDETTDEEWQHFIRLRWPLFDPKYKVRCWRTIYTKLVESAPCRLCLNRMMLQSTPPIEENSWRHRRLRSELKTLQTDPPEGIQATPLDKYCCHWQASITGPAGSPYEGGIFYLYLQIPHSYPMRPPVVRFITKIFHPNISRHGDIGLDSIHHNWSLALTISKVLISIQSLLTDPYCHVCMEPVIGELYSSNKVEFERVARLWSWKYAMHDFLLPFDINLNGI</sequence>
<dbReference type="SUPFAM" id="SSF81383">
    <property type="entry name" value="F-box domain"/>
    <property type="match status" value="1"/>
</dbReference>
<evidence type="ECO:0000256" key="2">
    <source>
        <dbReference type="ARBA" id="ARBA00022679"/>
    </source>
</evidence>
<keyword evidence="4" id="KW-0833">Ubl conjugation pathway</keyword>
<protein>
    <recommendedName>
        <fullName evidence="1">E2 ubiquitin-conjugating enzyme</fullName>
        <ecNumber evidence="1">2.3.2.23</ecNumber>
    </recommendedName>
</protein>
<dbReference type="PROSITE" id="PS50181">
    <property type="entry name" value="FBOX"/>
    <property type="match status" value="1"/>
</dbReference>
<dbReference type="GO" id="GO:0061631">
    <property type="term" value="F:ubiquitin conjugating enzyme activity"/>
    <property type="evidence" value="ECO:0007669"/>
    <property type="project" value="UniProtKB-EC"/>
</dbReference>
<dbReference type="SMART" id="SM00212">
    <property type="entry name" value="UBCc"/>
    <property type="match status" value="1"/>
</dbReference>
<dbReference type="CDD" id="cd23826">
    <property type="entry name" value="UEV_Morgue-like"/>
    <property type="match status" value="1"/>
</dbReference>
<dbReference type="OMA" id="WMASEVC"/>
<name>A0A1S3H8H4_LINAN</name>
<dbReference type="Gene3D" id="1.20.1280.50">
    <property type="match status" value="1"/>
</dbReference>
<proteinExistence type="predicted"/>
<evidence type="ECO:0000256" key="3">
    <source>
        <dbReference type="ARBA" id="ARBA00022741"/>
    </source>
</evidence>
<dbReference type="PROSITE" id="PS50127">
    <property type="entry name" value="UBC_2"/>
    <property type="match status" value="1"/>
</dbReference>
<dbReference type="InterPro" id="IPR001810">
    <property type="entry name" value="F-box_dom"/>
</dbReference>
<gene>
    <name evidence="10" type="primary">LOC106152416</name>
</gene>
<evidence type="ECO:0000313" key="10">
    <source>
        <dbReference type="RefSeq" id="XP_013381429.1"/>
    </source>
</evidence>
<dbReference type="InterPro" id="IPR000608">
    <property type="entry name" value="UBC"/>
</dbReference>
<dbReference type="InterPro" id="IPR036047">
    <property type="entry name" value="F-box-like_dom_sf"/>
</dbReference>
<dbReference type="InParanoid" id="A0A1S3H8H4"/>
<dbReference type="FunCoup" id="A0A1S3H8H4">
    <property type="interactions" value="31"/>
</dbReference>
<dbReference type="InterPro" id="IPR016135">
    <property type="entry name" value="UBQ-conjugating_enzyme/RWD"/>
</dbReference>
<dbReference type="GO" id="GO:0005524">
    <property type="term" value="F:ATP binding"/>
    <property type="evidence" value="ECO:0007669"/>
    <property type="project" value="UniProtKB-KW"/>
</dbReference>
<feature type="region of interest" description="Disordered" evidence="6">
    <location>
        <begin position="53"/>
        <end position="105"/>
    </location>
</feature>
<evidence type="ECO:0000256" key="6">
    <source>
        <dbReference type="SAM" id="MobiDB-lite"/>
    </source>
</evidence>
<reference evidence="10" key="1">
    <citation type="submission" date="2025-08" db="UniProtKB">
        <authorList>
            <consortium name="RefSeq"/>
        </authorList>
    </citation>
    <scope>IDENTIFICATION</scope>
    <source>
        <tissue evidence="10">Gonads</tissue>
    </source>
</reference>
<dbReference type="SUPFAM" id="SSF54495">
    <property type="entry name" value="UBC-like"/>
    <property type="match status" value="1"/>
</dbReference>
<keyword evidence="3" id="KW-0547">Nucleotide-binding</keyword>
<dbReference type="InterPro" id="IPR050113">
    <property type="entry name" value="Ub_conjugating_enzyme"/>
</dbReference>
<dbReference type="FunFam" id="3.10.110.10:FF:000060">
    <property type="entry name" value="Ubiquitin conjugating enzyme (UbcB)"/>
    <property type="match status" value="1"/>
</dbReference>
<evidence type="ECO:0000256" key="4">
    <source>
        <dbReference type="ARBA" id="ARBA00022786"/>
    </source>
</evidence>
<dbReference type="Pfam" id="PF12937">
    <property type="entry name" value="F-box-like"/>
    <property type="match status" value="1"/>
</dbReference>
<evidence type="ECO:0000259" key="8">
    <source>
        <dbReference type="PROSITE" id="PS50181"/>
    </source>
</evidence>
<dbReference type="Proteomes" id="UP000085678">
    <property type="component" value="Unplaced"/>
</dbReference>
<organism evidence="9 10">
    <name type="scientific">Lingula anatina</name>
    <name type="common">Brachiopod</name>
    <name type="synonym">Lingula unguis</name>
    <dbReference type="NCBI Taxonomy" id="7574"/>
    <lineage>
        <taxon>Eukaryota</taxon>
        <taxon>Metazoa</taxon>
        <taxon>Spiralia</taxon>
        <taxon>Lophotrochozoa</taxon>
        <taxon>Brachiopoda</taxon>
        <taxon>Linguliformea</taxon>
        <taxon>Lingulata</taxon>
        <taxon>Lingulida</taxon>
        <taxon>Linguloidea</taxon>
        <taxon>Lingulidae</taxon>
        <taxon>Lingula</taxon>
    </lineage>
</organism>
<dbReference type="KEGG" id="lak:106152416"/>
<keyword evidence="2" id="KW-0808">Transferase</keyword>
<keyword evidence="9" id="KW-1185">Reference proteome</keyword>
<evidence type="ECO:0000256" key="1">
    <source>
        <dbReference type="ARBA" id="ARBA00012486"/>
    </source>
</evidence>